<dbReference type="EMBL" id="BJVI01000059">
    <property type="protein sequence ID" value="GEL20158.1"/>
    <property type="molecule type" value="Genomic_DNA"/>
</dbReference>
<evidence type="ECO:0000313" key="2">
    <source>
        <dbReference type="EMBL" id="GEL20158.1"/>
    </source>
</evidence>
<accession>A0A511DB36</accession>
<keyword evidence="3" id="KW-1185">Reference proteome</keyword>
<name>A0A511DB36_9PSEU</name>
<proteinExistence type="predicted"/>
<protein>
    <submittedName>
        <fullName evidence="2">Uncharacterized protein</fullName>
    </submittedName>
</protein>
<dbReference type="RefSeq" id="WP_028931686.1">
    <property type="nucleotide sequence ID" value="NZ_AUII01000034.1"/>
</dbReference>
<gene>
    <name evidence="2" type="ORF">PA7_39950</name>
</gene>
<feature type="region of interest" description="Disordered" evidence="1">
    <location>
        <begin position="39"/>
        <end position="58"/>
    </location>
</feature>
<feature type="region of interest" description="Disordered" evidence="1">
    <location>
        <begin position="67"/>
        <end position="91"/>
    </location>
</feature>
<feature type="compositionally biased region" description="Basic and acidic residues" evidence="1">
    <location>
        <begin position="1"/>
        <end position="11"/>
    </location>
</feature>
<organism evidence="2 3">
    <name type="scientific">Pseudonocardia asaccharolytica DSM 44247 = NBRC 16224</name>
    <dbReference type="NCBI Taxonomy" id="1123024"/>
    <lineage>
        <taxon>Bacteria</taxon>
        <taxon>Bacillati</taxon>
        <taxon>Actinomycetota</taxon>
        <taxon>Actinomycetes</taxon>
        <taxon>Pseudonocardiales</taxon>
        <taxon>Pseudonocardiaceae</taxon>
        <taxon>Pseudonocardia</taxon>
    </lineage>
</organism>
<evidence type="ECO:0000256" key="1">
    <source>
        <dbReference type="SAM" id="MobiDB-lite"/>
    </source>
</evidence>
<dbReference type="Proteomes" id="UP000321328">
    <property type="component" value="Unassembled WGS sequence"/>
</dbReference>
<comment type="caution">
    <text evidence="2">The sequence shown here is derived from an EMBL/GenBank/DDBJ whole genome shotgun (WGS) entry which is preliminary data.</text>
</comment>
<feature type="compositionally biased region" description="Basic residues" evidence="1">
    <location>
        <begin position="79"/>
        <end position="91"/>
    </location>
</feature>
<evidence type="ECO:0000313" key="3">
    <source>
        <dbReference type="Proteomes" id="UP000321328"/>
    </source>
</evidence>
<sequence>MRGEVTGERGDAGIGGVGELVQPGVEGVSAGERLGLGEGAKQRGEFGPCGRNGAGVDQHQHRAVEFGERRTAVGQTAQYRRHPGRHRRVGM</sequence>
<feature type="region of interest" description="Disordered" evidence="1">
    <location>
        <begin position="1"/>
        <end position="20"/>
    </location>
</feature>
<reference evidence="2 3" key="1">
    <citation type="submission" date="2019-07" db="EMBL/GenBank/DDBJ databases">
        <title>Whole genome shotgun sequence of Pseudonocardia asaccharolytica NBRC 16224.</title>
        <authorList>
            <person name="Hosoyama A."/>
            <person name="Uohara A."/>
            <person name="Ohji S."/>
            <person name="Ichikawa N."/>
        </authorList>
    </citation>
    <scope>NUCLEOTIDE SEQUENCE [LARGE SCALE GENOMIC DNA]</scope>
    <source>
        <strain evidence="2 3">NBRC 16224</strain>
    </source>
</reference>
<dbReference type="AlphaFoldDB" id="A0A511DB36"/>